<accession>A0A2P2EAS6</accession>
<dbReference type="Pfam" id="PF10994">
    <property type="entry name" value="DUF2817"/>
    <property type="match status" value="1"/>
</dbReference>
<keyword evidence="2" id="KW-1185">Reference proteome</keyword>
<evidence type="ECO:0008006" key="3">
    <source>
        <dbReference type="Google" id="ProtNLM"/>
    </source>
</evidence>
<dbReference type="AlphaFoldDB" id="A0A2P2EAS6"/>
<dbReference type="Proteomes" id="UP000245086">
    <property type="component" value="Unassembled WGS sequence"/>
</dbReference>
<name>A0A2P2EAS6_9PROT</name>
<proteinExistence type="predicted"/>
<dbReference type="OrthoDB" id="4014363at2"/>
<protein>
    <recommendedName>
        <fullName evidence="3">DUF2817 domain-containing protein</fullName>
    </recommendedName>
</protein>
<dbReference type="CDD" id="cd06233">
    <property type="entry name" value="M14-like"/>
    <property type="match status" value="1"/>
</dbReference>
<evidence type="ECO:0000313" key="2">
    <source>
        <dbReference type="Proteomes" id="UP000245086"/>
    </source>
</evidence>
<organism evidence="1 2">
    <name type="scientific">Candidatus Phycosocius bacilliformis</name>
    <dbReference type="NCBI Taxonomy" id="1445552"/>
    <lineage>
        <taxon>Bacteria</taxon>
        <taxon>Pseudomonadati</taxon>
        <taxon>Pseudomonadota</taxon>
        <taxon>Alphaproteobacteria</taxon>
        <taxon>Caulobacterales</taxon>
        <taxon>Caulobacterales incertae sedis</taxon>
        <taxon>Candidatus Phycosocius</taxon>
    </lineage>
</organism>
<reference evidence="1" key="1">
    <citation type="journal article" date="2018" name="Genome Announc.">
        <title>Draft Genome Sequence of "Candidatus Phycosocius bacilliformis," an Alphaproteobacterial Ectosymbiont of the Hydrocarbon-Producing Green Alga Botryococcus braunii.</title>
        <authorList>
            <person name="Tanabe Y."/>
            <person name="Yamaguchi H."/>
            <person name="Watanabe M.M."/>
        </authorList>
    </citation>
    <scope>NUCLEOTIDE SEQUENCE [LARGE SCALE GENOMIC DNA]</scope>
    <source>
        <strain evidence="1">BOTRYCO-2</strain>
    </source>
</reference>
<dbReference type="InterPro" id="IPR021259">
    <property type="entry name" value="DUF2817"/>
</dbReference>
<gene>
    <name evidence="1" type="ORF">PbB2_01836</name>
</gene>
<comment type="caution">
    <text evidence="1">The sequence shown here is derived from an EMBL/GenBank/DDBJ whole genome shotgun (WGS) entry which is preliminary data.</text>
</comment>
<sequence length="363" mass="39050">MPDAPETYFSATYYEARDRFLAAADGAGAQIDSFTLPHAKGPGGRDIGMDCASLGPDGAEDALVVISGTHGPEGYCGSGVQTGLLKNGQAQEWAQKLKIILIHAHNPYGFAWDTRFNEVNIDLNRNYLTHFEPPLPTNPDYDKLAAWAAPAVRDEAVLQEAQMRLFGFAGEHGLPALQAALTGGQYNHPKGVYFGGTAPSWSNKTIHEILARQCAGRKRVVTVDMHTGLGPFGVGEIITEAAPDSGHYQRQAAIWGTEIRSTKDGSSVSADLSGTMDAALVRALEPAWTACIAIEFGTIDTLSVFKATQASSWLHCYGDPTGPEACQIQADSRAAFYPETDEWKQMVWARSLDVIGRAAAYLS</sequence>
<evidence type="ECO:0000313" key="1">
    <source>
        <dbReference type="EMBL" id="GBF58164.1"/>
    </source>
</evidence>
<dbReference type="RefSeq" id="WP_108985027.1">
    <property type="nucleotide sequence ID" value="NZ_BFBR01000005.1"/>
</dbReference>
<dbReference type="Gene3D" id="3.40.630.10">
    <property type="entry name" value="Zn peptidases"/>
    <property type="match status" value="1"/>
</dbReference>
<dbReference type="SUPFAM" id="SSF53187">
    <property type="entry name" value="Zn-dependent exopeptidases"/>
    <property type="match status" value="1"/>
</dbReference>
<dbReference type="EMBL" id="BFBR01000005">
    <property type="protein sequence ID" value="GBF58164.1"/>
    <property type="molecule type" value="Genomic_DNA"/>
</dbReference>